<dbReference type="Proteomes" id="UP000647183">
    <property type="component" value="Unassembled WGS sequence"/>
</dbReference>
<name>A0ABR8UIS4_9GAMM</name>
<comment type="caution">
    <text evidence="2">The sequence shown here is derived from an EMBL/GenBank/DDBJ whole genome shotgun (WGS) entry which is preliminary data.</text>
</comment>
<keyword evidence="3" id="KW-1185">Reference proteome</keyword>
<keyword evidence="1" id="KW-0732">Signal</keyword>
<feature type="chain" id="PRO_5046697668" description="Tetratricopeptide repeat protein" evidence="1">
    <location>
        <begin position="32"/>
        <end position="182"/>
    </location>
</feature>
<evidence type="ECO:0000313" key="3">
    <source>
        <dbReference type="Proteomes" id="UP000647183"/>
    </source>
</evidence>
<gene>
    <name evidence="2" type="ORF">H9645_07595</name>
</gene>
<protein>
    <recommendedName>
        <fullName evidence="4">Tetratricopeptide repeat protein</fullName>
    </recommendedName>
</protein>
<evidence type="ECO:0000256" key="1">
    <source>
        <dbReference type="SAM" id="SignalP"/>
    </source>
</evidence>
<accession>A0ABR8UIS4</accession>
<evidence type="ECO:0008006" key="4">
    <source>
        <dbReference type="Google" id="ProtNLM"/>
    </source>
</evidence>
<dbReference type="EMBL" id="JACSQJ010000003">
    <property type="protein sequence ID" value="MBD7987891.1"/>
    <property type="molecule type" value="Genomic_DNA"/>
</dbReference>
<dbReference type="RefSeq" id="WP_191729097.1">
    <property type="nucleotide sequence ID" value="NZ_JACSQJ010000003.1"/>
</dbReference>
<dbReference type="Gene3D" id="1.25.40.10">
    <property type="entry name" value="Tetratricopeptide repeat domain"/>
    <property type="match status" value="1"/>
</dbReference>
<dbReference type="SUPFAM" id="SSF48452">
    <property type="entry name" value="TPR-like"/>
    <property type="match status" value="1"/>
</dbReference>
<evidence type="ECO:0000313" key="2">
    <source>
        <dbReference type="EMBL" id="MBD7987891.1"/>
    </source>
</evidence>
<feature type="signal peptide" evidence="1">
    <location>
        <begin position="1"/>
        <end position="31"/>
    </location>
</feature>
<dbReference type="InterPro" id="IPR011990">
    <property type="entry name" value="TPR-like_helical_dom_sf"/>
</dbReference>
<sequence length="182" mass="18919">MTPPRNRFLVSRALRAAPAALLLGLAACATAPELPATQSLTTATPAEMVATIRAAAGDGEGELDVQPLRDSQVEDLRQRAERLQQQGHHRDAAEALDQAIALVADDPALLQERAEAAILLGDHALAGELAARAQSLGSGVGPLCRRHQATLERVALVQGDAAAAASAKAAIEACRVAPPPRW</sequence>
<dbReference type="PROSITE" id="PS51257">
    <property type="entry name" value="PROKAR_LIPOPROTEIN"/>
    <property type="match status" value="1"/>
</dbReference>
<organism evidence="2 3">
    <name type="scientific">Luteimonas colneyensis</name>
    <dbReference type="NCBI Taxonomy" id="2762230"/>
    <lineage>
        <taxon>Bacteria</taxon>
        <taxon>Pseudomonadati</taxon>
        <taxon>Pseudomonadota</taxon>
        <taxon>Gammaproteobacteria</taxon>
        <taxon>Lysobacterales</taxon>
        <taxon>Lysobacteraceae</taxon>
        <taxon>Luteimonas</taxon>
    </lineage>
</organism>
<proteinExistence type="predicted"/>
<reference evidence="2 3" key="1">
    <citation type="submission" date="2020-08" db="EMBL/GenBank/DDBJ databases">
        <title>A Genomic Blueprint of the Chicken Gut Microbiome.</title>
        <authorList>
            <person name="Gilroy R."/>
            <person name="Ravi A."/>
            <person name="Getino M."/>
            <person name="Pursley I."/>
            <person name="Horton D.L."/>
            <person name="Alikhan N.-F."/>
            <person name="Baker D."/>
            <person name="Gharbi K."/>
            <person name="Hall N."/>
            <person name="Watson M."/>
            <person name="Adriaenssens E.M."/>
            <person name="Foster-Nyarko E."/>
            <person name="Jarju S."/>
            <person name="Secka A."/>
            <person name="Antonio M."/>
            <person name="Oren A."/>
            <person name="Chaudhuri R."/>
            <person name="La Ragione R.M."/>
            <person name="Hildebrand F."/>
            <person name="Pallen M.J."/>
        </authorList>
    </citation>
    <scope>NUCLEOTIDE SEQUENCE [LARGE SCALE GENOMIC DNA]</scope>
    <source>
        <strain evidence="2 3">Sa2BVA3</strain>
    </source>
</reference>